<evidence type="ECO:0000256" key="7">
    <source>
        <dbReference type="ARBA" id="ARBA00022723"/>
    </source>
</evidence>
<evidence type="ECO:0000256" key="6">
    <source>
        <dbReference type="ARBA" id="ARBA00022679"/>
    </source>
</evidence>
<evidence type="ECO:0000256" key="2">
    <source>
        <dbReference type="ARBA" id="ARBA00008142"/>
    </source>
</evidence>
<evidence type="ECO:0000256" key="5">
    <source>
        <dbReference type="ARBA" id="ARBA00022553"/>
    </source>
</evidence>
<feature type="binding site" evidence="13">
    <location>
        <position position="88"/>
    </location>
    <ligand>
        <name>ATP</name>
        <dbReference type="ChEBI" id="CHEBI:30616"/>
    </ligand>
</feature>
<keyword evidence="8 13" id="KW-0547">Nucleotide-binding</keyword>
<protein>
    <recommendedName>
        <fullName evidence="4 13">Nucleoside diphosphate kinase</fullName>
        <shortName evidence="13">NDK</shortName>
        <shortName evidence="13">NDP kinase</shortName>
        <ecNumber evidence="3 13">2.7.4.6</ecNumber>
    </recommendedName>
    <alternativeName>
        <fullName evidence="13">Nucleoside-2-P kinase</fullName>
    </alternativeName>
</protein>
<dbReference type="Pfam" id="PF00334">
    <property type="entry name" value="NDK"/>
    <property type="match status" value="1"/>
</dbReference>
<feature type="binding site" evidence="13">
    <location>
        <position position="94"/>
    </location>
    <ligand>
        <name>ATP</name>
        <dbReference type="ChEBI" id="CHEBI:30616"/>
    </ligand>
</feature>
<feature type="domain" description="Nucleoside diphosphate kinase-like" evidence="16">
    <location>
        <begin position="4"/>
        <end position="141"/>
    </location>
</feature>
<evidence type="ECO:0000259" key="16">
    <source>
        <dbReference type="SMART" id="SM00562"/>
    </source>
</evidence>
<comment type="catalytic activity">
    <reaction evidence="13">
        <text>a ribonucleoside 5'-diphosphate + ATP = a ribonucleoside 5'-triphosphate + ADP</text>
        <dbReference type="Rhea" id="RHEA:18113"/>
        <dbReference type="ChEBI" id="CHEBI:30616"/>
        <dbReference type="ChEBI" id="CHEBI:57930"/>
        <dbReference type="ChEBI" id="CHEBI:61557"/>
        <dbReference type="ChEBI" id="CHEBI:456216"/>
        <dbReference type="EC" id="2.7.4.6"/>
    </reaction>
</comment>
<comment type="subcellular location">
    <subcellularLocation>
        <location evidence="13">Cytoplasm</location>
    </subcellularLocation>
</comment>
<dbReference type="SMART" id="SM00562">
    <property type="entry name" value="NDK"/>
    <property type="match status" value="1"/>
</dbReference>
<dbReference type="EMBL" id="DUGC01000012">
    <property type="protein sequence ID" value="HIH09156.1"/>
    <property type="molecule type" value="Genomic_DNA"/>
</dbReference>
<dbReference type="PANTHER" id="PTHR11349">
    <property type="entry name" value="NUCLEOSIDE DIPHOSPHATE KINASE"/>
    <property type="match status" value="1"/>
</dbReference>
<dbReference type="HAMAP" id="MF_00451">
    <property type="entry name" value="NDP_kinase"/>
    <property type="match status" value="1"/>
</dbReference>
<dbReference type="GO" id="GO:0046872">
    <property type="term" value="F:metal ion binding"/>
    <property type="evidence" value="ECO:0007669"/>
    <property type="project" value="UniProtKB-KW"/>
</dbReference>
<evidence type="ECO:0000256" key="10">
    <source>
        <dbReference type="ARBA" id="ARBA00022840"/>
    </source>
</evidence>
<dbReference type="GO" id="GO:0006228">
    <property type="term" value="P:UTP biosynthetic process"/>
    <property type="evidence" value="ECO:0007669"/>
    <property type="project" value="UniProtKB-UniRule"/>
</dbReference>
<feature type="binding site" evidence="13">
    <location>
        <position position="60"/>
    </location>
    <ligand>
        <name>ATP</name>
        <dbReference type="ChEBI" id="CHEBI:30616"/>
    </ligand>
</feature>
<evidence type="ECO:0000256" key="15">
    <source>
        <dbReference type="RuleBase" id="RU004011"/>
    </source>
</evidence>
<dbReference type="GO" id="GO:0006241">
    <property type="term" value="P:CTP biosynthetic process"/>
    <property type="evidence" value="ECO:0007669"/>
    <property type="project" value="UniProtKB-UniRule"/>
</dbReference>
<comment type="cofactor">
    <cofactor evidence="1 13">
        <name>Mg(2+)</name>
        <dbReference type="ChEBI" id="CHEBI:18420"/>
    </cofactor>
</comment>
<dbReference type="PROSITE" id="PS51374">
    <property type="entry name" value="NDPK_LIKE"/>
    <property type="match status" value="1"/>
</dbReference>
<dbReference type="InterPro" id="IPR034907">
    <property type="entry name" value="NDK-like_dom"/>
</dbReference>
<dbReference type="NCBIfam" id="NF001908">
    <property type="entry name" value="PRK00668.1"/>
    <property type="match status" value="1"/>
</dbReference>
<dbReference type="FunFam" id="3.30.70.141:FF:000003">
    <property type="entry name" value="Nucleoside diphosphate kinase"/>
    <property type="match status" value="1"/>
</dbReference>
<comment type="caution">
    <text evidence="13 14">Lacks conserved residue(s) required for the propagation of feature annotation.</text>
</comment>
<keyword evidence="7 13" id="KW-0479">Metal-binding</keyword>
<dbReference type="PRINTS" id="PR01243">
    <property type="entry name" value="NUCDPKINASE"/>
</dbReference>
<dbReference type="InterPro" id="IPR001564">
    <property type="entry name" value="Nucleoside_diP_kinase"/>
</dbReference>
<comment type="caution">
    <text evidence="17">The sequence shown here is derived from an EMBL/GenBank/DDBJ whole genome shotgun (WGS) entry which is preliminary data.</text>
</comment>
<keyword evidence="11 13" id="KW-0460">Magnesium</keyword>
<reference evidence="18" key="1">
    <citation type="journal article" date="2020" name="bioRxiv">
        <title>A rank-normalized archaeal taxonomy based on genome phylogeny resolves widespread incomplete and uneven classifications.</title>
        <authorList>
            <person name="Rinke C."/>
            <person name="Chuvochina M."/>
            <person name="Mussig A.J."/>
            <person name="Chaumeil P.-A."/>
            <person name="Waite D.W."/>
            <person name="Whitman W.B."/>
            <person name="Parks D.H."/>
            <person name="Hugenholtz P."/>
        </authorList>
    </citation>
    <scope>NUCLEOTIDE SEQUENCE [LARGE SCALE GENOMIC DNA]</scope>
</reference>
<dbReference type="GO" id="GO:0006183">
    <property type="term" value="P:GTP biosynthetic process"/>
    <property type="evidence" value="ECO:0007669"/>
    <property type="project" value="UniProtKB-UniRule"/>
</dbReference>
<dbReference type="InterPro" id="IPR036850">
    <property type="entry name" value="NDK-like_dom_sf"/>
</dbReference>
<proteinExistence type="inferred from homology"/>
<dbReference type="SUPFAM" id="SSF54919">
    <property type="entry name" value="Nucleoside diphosphate kinase, NDK"/>
    <property type="match status" value="1"/>
</dbReference>
<evidence type="ECO:0000256" key="14">
    <source>
        <dbReference type="PROSITE-ProRule" id="PRU00706"/>
    </source>
</evidence>
<dbReference type="AlphaFoldDB" id="A0A7J4J1Q0"/>
<evidence type="ECO:0000256" key="1">
    <source>
        <dbReference type="ARBA" id="ARBA00001946"/>
    </source>
</evidence>
<feature type="active site" description="Pros-phosphohistidine intermediate" evidence="13">
    <location>
        <position position="118"/>
    </location>
</feature>
<evidence type="ECO:0000256" key="8">
    <source>
        <dbReference type="ARBA" id="ARBA00022741"/>
    </source>
</evidence>
<dbReference type="GO" id="GO:0004550">
    <property type="term" value="F:nucleoside diphosphate kinase activity"/>
    <property type="evidence" value="ECO:0007669"/>
    <property type="project" value="UniProtKB-UniRule"/>
</dbReference>
<comment type="similarity">
    <text evidence="2 13 14 15">Belongs to the NDK family.</text>
</comment>
<evidence type="ECO:0000313" key="18">
    <source>
        <dbReference type="Proteomes" id="UP000565078"/>
    </source>
</evidence>
<dbReference type="EC" id="2.7.4.6" evidence="3 13"/>
<evidence type="ECO:0000256" key="11">
    <source>
        <dbReference type="ARBA" id="ARBA00022842"/>
    </source>
</evidence>
<dbReference type="GO" id="GO:0005737">
    <property type="term" value="C:cytoplasm"/>
    <property type="evidence" value="ECO:0007669"/>
    <property type="project" value="UniProtKB-SubCell"/>
</dbReference>
<dbReference type="Gene3D" id="3.30.70.141">
    <property type="entry name" value="Nucleoside diphosphate kinase-like domain"/>
    <property type="match status" value="1"/>
</dbReference>
<dbReference type="GO" id="GO:0005524">
    <property type="term" value="F:ATP binding"/>
    <property type="evidence" value="ECO:0007669"/>
    <property type="project" value="UniProtKB-UniRule"/>
</dbReference>
<keyword evidence="5 13" id="KW-0597">Phosphoprotein</keyword>
<accession>A0A7J4J1Q0</accession>
<feature type="binding site" evidence="13">
    <location>
        <position position="105"/>
    </location>
    <ligand>
        <name>ATP</name>
        <dbReference type="ChEBI" id="CHEBI:30616"/>
    </ligand>
</feature>
<comment type="function">
    <text evidence="13">Major role in the synthesis of nucleoside triphosphates other than ATP. The ATP gamma phosphate is transferred to the NDP beta phosphate via a ping-pong mechanism, using a phosphorylated active-site intermediate.</text>
</comment>
<keyword evidence="6 13" id="KW-0808">Transferase</keyword>
<keyword evidence="10 13" id="KW-0067">ATP-binding</keyword>
<keyword evidence="13" id="KW-0963">Cytoplasm</keyword>
<evidence type="ECO:0000313" key="17">
    <source>
        <dbReference type="EMBL" id="HIH09156.1"/>
    </source>
</evidence>
<evidence type="ECO:0000256" key="9">
    <source>
        <dbReference type="ARBA" id="ARBA00022777"/>
    </source>
</evidence>
<feature type="binding site" evidence="13">
    <location>
        <position position="12"/>
    </location>
    <ligand>
        <name>ATP</name>
        <dbReference type="ChEBI" id="CHEBI:30616"/>
    </ligand>
</feature>
<gene>
    <name evidence="13 17" type="primary">ndk</name>
    <name evidence="17" type="ORF">HA254_00640</name>
</gene>
<evidence type="ECO:0000256" key="12">
    <source>
        <dbReference type="ARBA" id="ARBA00023080"/>
    </source>
</evidence>
<dbReference type="CDD" id="cd04413">
    <property type="entry name" value="NDPk_I"/>
    <property type="match status" value="1"/>
</dbReference>
<name>A0A7J4J1Q0_9ARCH</name>
<sequence length="157" mass="17880">MRIVERTLIIIKPDAVNRGLVGEVVHRFERKGIKIIGMKMEHLSDKVLEEHYAHLVGKPFFPSIREFMKKAPSVLMVLEGRKVVDVVRKMAGVTEGTEALPGTIRGDFSLSIQNTIIHASDSAEAAEKEVRRFFKDLELHDYTKVDSDMIYSDKEKK</sequence>
<dbReference type="Proteomes" id="UP000565078">
    <property type="component" value="Unassembled WGS sequence"/>
</dbReference>
<comment type="catalytic activity">
    <reaction evidence="13">
        <text>a 2'-deoxyribonucleoside 5'-diphosphate + ATP = a 2'-deoxyribonucleoside 5'-triphosphate + ADP</text>
        <dbReference type="Rhea" id="RHEA:44640"/>
        <dbReference type="ChEBI" id="CHEBI:30616"/>
        <dbReference type="ChEBI" id="CHEBI:61560"/>
        <dbReference type="ChEBI" id="CHEBI:73316"/>
        <dbReference type="ChEBI" id="CHEBI:456216"/>
        <dbReference type="EC" id="2.7.4.6"/>
    </reaction>
</comment>
<evidence type="ECO:0000256" key="3">
    <source>
        <dbReference type="ARBA" id="ARBA00012966"/>
    </source>
</evidence>
<evidence type="ECO:0000256" key="4">
    <source>
        <dbReference type="ARBA" id="ARBA00017632"/>
    </source>
</evidence>
<keyword evidence="12 13" id="KW-0546">Nucleotide metabolism</keyword>
<keyword evidence="9 13" id="KW-0418">Kinase</keyword>
<organism evidence="17 18">
    <name type="scientific">Candidatus Iainarchaeum sp</name>
    <dbReference type="NCBI Taxonomy" id="3101447"/>
    <lineage>
        <taxon>Archaea</taxon>
        <taxon>Candidatus Iainarchaeota</taxon>
        <taxon>Candidatus Iainarchaeia</taxon>
        <taxon>Candidatus Iainarchaeales</taxon>
        <taxon>Candidatus Iainarchaeaceae</taxon>
        <taxon>Candidatus Iainarchaeum</taxon>
    </lineage>
</organism>
<evidence type="ECO:0000256" key="13">
    <source>
        <dbReference type="HAMAP-Rule" id="MF_00451"/>
    </source>
</evidence>